<dbReference type="SUPFAM" id="SSF116820">
    <property type="entry name" value="Rps17e-like"/>
    <property type="match status" value="1"/>
</dbReference>
<organism evidence="5">
    <name type="scientific">uncultured marine thaumarchaeote AD1000_06_A03</name>
    <dbReference type="NCBI Taxonomy" id="1455884"/>
    <lineage>
        <taxon>Archaea</taxon>
        <taxon>Nitrososphaerota</taxon>
        <taxon>environmental samples</taxon>
    </lineage>
</organism>
<dbReference type="PANTHER" id="PTHR10732">
    <property type="entry name" value="40S RIBOSOMAL PROTEIN S17"/>
    <property type="match status" value="1"/>
</dbReference>
<dbReference type="PANTHER" id="PTHR10732:SF0">
    <property type="entry name" value="40S RIBOSOMAL PROTEIN S17"/>
    <property type="match status" value="1"/>
</dbReference>
<dbReference type="GO" id="GO:1990904">
    <property type="term" value="C:ribonucleoprotein complex"/>
    <property type="evidence" value="ECO:0007669"/>
    <property type="project" value="UniProtKB-KW"/>
</dbReference>
<accession>A0A075FI14</accession>
<evidence type="ECO:0000256" key="4">
    <source>
        <dbReference type="ARBA" id="ARBA00035394"/>
    </source>
</evidence>
<keyword evidence="2 5" id="KW-0689">Ribosomal protein</keyword>
<dbReference type="GO" id="GO:0003735">
    <property type="term" value="F:structural constituent of ribosome"/>
    <property type="evidence" value="ECO:0007669"/>
    <property type="project" value="InterPro"/>
</dbReference>
<evidence type="ECO:0000256" key="1">
    <source>
        <dbReference type="ARBA" id="ARBA00010444"/>
    </source>
</evidence>
<dbReference type="InterPro" id="IPR036401">
    <property type="entry name" value="Ribosomal_eS17_sf"/>
</dbReference>
<dbReference type="GO" id="GO:0005840">
    <property type="term" value="C:ribosome"/>
    <property type="evidence" value="ECO:0007669"/>
    <property type="project" value="UniProtKB-KW"/>
</dbReference>
<dbReference type="Gene3D" id="1.10.60.20">
    <property type="entry name" value="Ribosomal protein S17e-like"/>
    <property type="match status" value="1"/>
</dbReference>
<dbReference type="EMBL" id="KF900317">
    <property type="protein sequence ID" value="AIE90728.1"/>
    <property type="molecule type" value="Genomic_DNA"/>
</dbReference>
<comment type="similarity">
    <text evidence="1">Belongs to the eukaryotic ribosomal protein eS17 family.</text>
</comment>
<dbReference type="Pfam" id="PF00833">
    <property type="entry name" value="Ribosomal_S17e"/>
    <property type="match status" value="1"/>
</dbReference>
<evidence type="ECO:0000313" key="5">
    <source>
        <dbReference type="EMBL" id="AIE90728.1"/>
    </source>
</evidence>
<evidence type="ECO:0000256" key="3">
    <source>
        <dbReference type="ARBA" id="ARBA00023274"/>
    </source>
</evidence>
<keyword evidence="3" id="KW-0687">Ribonucleoprotein</keyword>
<sequence>MKRVWRLSTQVMENNQSLFTTDYEENKKALDAVSEISSKKLRNQIAGCITKIKNNEQKSLLVNETTKVSSIDSETSITNESD</sequence>
<dbReference type="InterPro" id="IPR001210">
    <property type="entry name" value="Ribosomal_eS17"/>
</dbReference>
<proteinExistence type="inferred from homology"/>
<dbReference type="GO" id="GO:0006412">
    <property type="term" value="P:translation"/>
    <property type="evidence" value="ECO:0007669"/>
    <property type="project" value="InterPro"/>
</dbReference>
<reference evidence="5" key="1">
    <citation type="journal article" date="2014" name="Genome Biol. Evol.">
        <title>Pangenome evidence for extensive interdomain horizontal transfer affecting lineage core and shell genes in uncultured planktonic thaumarchaeota and euryarchaeota.</title>
        <authorList>
            <person name="Deschamps P."/>
            <person name="Zivanovic Y."/>
            <person name="Moreira D."/>
            <person name="Rodriguez-Valera F."/>
            <person name="Lopez-Garcia P."/>
        </authorList>
    </citation>
    <scope>NUCLEOTIDE SEQUENCE</scope>
</reference>
<dbReference type="AlphaFoldDB" id="A0A075FI14"/>
<name>A0A075FI14_9ARCH</name>
<protein>
    <recommendedName>
        <fullName evidence="4">30S ribosomal protein S17e</fullName>
    </recommendedName>
</protein>
<evidence type="ECO:0000256" key="2">
    <source>
        <dbReference type="ARBA" id="ARBA00022980"/>
    </source>
</evidence>